<dbReference type="InterPro" id="IPR016084">
    <property type="entry name" value="Haem_Oase-like_multi-hlx"/>
</dbReference>
<proteinExistence type="inferred from homology"/>
<evidence type="ECO:0000313" key="3">
    <source>
        <dbReference type="EMBL" id="SUZ33472.1"/>
    </source>
</evidence>
<reference evidence="4" key="1">
    <citation type="submission" date="2018-08" db="EMBL/GenBank/DDBJ databases">
        <authorList>
            <person name="Rodrigo-Torres L."/>
            <person name="Arahal R. D."/>
            <person name="Lucena T."/>
        </authorList>
    </citation>
    <scope>NUCLEOTIDE SEQUENCE [LARGE SCALE GENOMIC DNA]</scope>
    <source>
        <strain evidence="4">CECT 7235</strain>
    </source>
</reference>
<evidence type="ECO:0000256" key="1">
    <source>
        <dbReference type="RuleBase" id="RU363093"/>
    </source>
</evidence>
<dbReference type="RefSeq" id="WP_121096519.1">
    <property type="nucleotide sequence ID" value="NZ_UIHC01000051.1"/>
</dbReference>
<keyword evidence="4" id="KW-1185">Reference proteome</keyword>
<dbReference type="GO" id="GO:0009229">
    <property type="term" value="P:thiamine diphosphate biosynthetic process"/>
    <property type="evidence" value="ECO:0007669"/>
    <property type="project" value="UniProtKB-UniPathway"/>
</dbReference>
<dbReference type="UniPathway" id="UPA00060"/>
<comment type="pathway">
    <text evidence="1">Cofactor biosynthesis; thiamine diphosphate biosynthesis.</text>
</comment>
<accession>A0A3B0MC98</accession>
<organism evidence="3 4">
    <name type="scientific">Roseinatronobacter ekhonensis</name>
    <dbReference type="NCBI Taxonomy" id="254356"/>
    <lineage>
        <taxon>Bacteria</taxon>
        <taxon>Pseudomonadati</taxon>
        <taxon>Pseudomonadota</taxon>
        <taxon>Alphaproteobacteria</taxon>
        <taxon>Rhodobacterales</taxon>
        <taxon>Paracoccaceae</taxon>
        <taxon>Roseinatronobacter</taxon>
    </lineage>
</organism>
<dbReference type="Pfam" id="PF03070">
    <property type="entry name" value="TENA_THI-4"/>
    <property type="match status" value="1"/>
</dbReference>
<comment type="catalytic activity">
    <reaction evidence="1">
        <text>thiamine + H2O = 5-(2-hydroxyethyl)-4-methylthiazole + 4-amino-5-hydroxymethyl-2-methylpyrimidine + H(+)</text>
        <dbReference type="Rhea" id="RHEA:17509"/>
        <dbReference type="ChEBI" id="CHEBI:15377"/>
        <dbReference type="ChEBI" id="CHEBI:15378"/>
        <dbReference type="ChEBI" id="CHEBI:16892"/>
        <dbReference type="ChEBI" id="CHEBI:17957"/>
        <dbReference type="ChEBI" id="CHEBI:18385"/>
        <dbReference type="EC" id="3.5.99.2"/>
    </reaction>
</comment>
<keyword evidence="1" id="KW-0784">Thiamine biosynthesis</keyword>
<dbReference type="GO" id="GO:0005829">
    <property type="term" value="C:cytosol"/>
    <property type="evidence" value="ECO:0007669"/>
    <property type="project" value="TreeGrafter"/>
</dbReference>
<dbReference type="PANTHER" id="PTHR43198:SF2">
    <property type="entry name" value="SI:CH1073-67J19.1-RELATED"/>
    <property type="match status" value="1"/>
</dbReference>
<protein>
    <recommendedName>
        <fullName evidence="1">Aminopyrimidine aminohydrolase</fullName>
        <ecNumber evidence="1">3.5.99.2</ecNumber>
    </recommendedName>
</protein>
<comment type="function">
    <text evidence="1">Catalyzes an amino-pyrimidine hydrolysis reaction at the C5' of the pyrimidine moiety of thiamine compounds, a reaction that is part of a thiamine salvage pathway.</text>
</comment>
<dbReference type="PANTHER" id="PTHR43198">
    <property type="entry name" value="BIFUNCTIONAL TH2 PROTEIN"/>
    <property type="match status" value="1"/>
</dbReference>
<evidence type="ECO:0000259" key="2">
    <source>
        <dbReference type="Pfam" id="PF03070"/>
    </source>
</evidence>
<feature type="domain" description="Thiaminase-2/PQQC" evidence="2">
    <location>
        <begin position="22"/>
        <end position="213"/>
    </location>
</feature>
<sequence>MSFVETVLQENADLCAAIRAMPFNRALADGTLPTEVFQHYIIQDAHYLEGFARALALAASAAPDADAVAQLAGSGAGALHVERDLHAHYMGLFGVTAADFNTTPPTPACDHYTSFLISTAATCTTGEAVAALLPCFWVYRDVGHDIHTRAAGDNPYRAWIDTYVSDDFDAAVARSCELSDRLYAQASDTVRGQMRAAFAKSTLMEWAFWDSAWHLRGWPTPDPTGIAA</sequence>
<dbReference type="GO" id="GO:0050334">
    <property type="term" value="F:thiaminase activity"/>
    <property type="evidence" value="ECO:0007669"/>
    <property type="project" value="UniProtKB-EC"/>
</dbReference>
<gene>
    <name evidence="3" type="primary">tenA_1</name>
    <name evidence="3" type="ORF">ROE7235_03242</name>
</gene>
<dbReference type="Proteomes" id="UP000272908">
    <property type="component" value="Unassembled WGS sequence"/>
</dbReference>
<name>A0A3B0MC98_9RHOB</name>
<dbReference type="OrthoDB" id="34166at2"/>
<dbReference type="InterPro" id="IPR004305">
    <property type="entry name" value="Thiaminase-2/PQQC"/>
</dbReference>
<comment type="similarity">
    <text evidence="1">Belongs to the TenA family.</text>
</comment>
<comment type="catalytic activity">
    <reaction evidence="1">
        <text>4-amino-5-aminomethyl-2-methylpyrimidine + H2O = 4-amino-5-hydroxymethyl-2-methylpyrimidine + NH4(+)</text>
        <dbReference type="Rhea" id="RHEA:31799"/>
        <dbReference type="ChEBI" id="CHEBI:15377"/>
        <dbReference type="ChEBI" id="CHEBI:16892"/>
        <dbReference type="ChEBI" id="CHEBI:28938"/>
        <dbReference type="ChEBI" id="CHEBI:63416"/>
        <dbReference type="EC" id="3.5.99.2"/>
    </reaction>
</comment>
<dbReference type="EMBL" id="UIHC01000051">
    <property type="protein sequence ID" value="SUZ33472.1"/>
    <property type="molecule type" value="Genomic_DNA"/>
</dbReference>
<dbReference type="InterPro" id="IPR050967">
    <property type="entry name" value="Thiamine_Salvage_TenA"/>
</dbReference>
<dbReference type="EC" id="3.5.99.2" evidence="1"/>
<dbReference type="GO" id="GO:0009228">
    <property type="term" value="P:thiamine biosynthetic process"/>
    <property type="evidence" value="ECO:0007669"/>
    <property type="project" value="UniProtKB-KW"/>
</dbReference>
<dbReference type="NCBIfam" id="TIGR04306">
    <property type="entry name" value="salvage_TenA"/>
    <property type="match status" value="1"/>
</dbReference>
<dbReference type="InterPro" id="IPR027574">
    <property type="entry name" value="Thiaminase_II"/>
</dbReference>
<dbReference type="SUPFAM" id="SSF48613">
    <property type="entry name" value="Heme oxygenase-like"/>
    <property type="match status" value="1"/>
</dbReference>
<dbReference type="Gene3D" id="1.20.910.10">
    <property type="entry name" value="Heme oxygenase-like"/>
    <property type="match status" value="1"/>
</dbReference>
<evidence type="ECO:0000313" key="4">
    <source>
        <dbReference type="Proteomes" id="UP000272908"/>
    </source>
</evidence>
<keyword evidence="1 3" id="KW-0378">Hydrolase</keyword>
<dbReference type="CDD" id="cd19365">
    <property type="entry name" value="TenA_C-like"/>
    <property type="match status" value="1"/>
</dbReference>
<dbReference type="AlphaFoldDB" id="A0A3B0MC98"/>